<dbReference type="InterPro" id="IPR021771">
    <property type="entry name" value="Triacylglycerol_lipase_N"/>
</dbReference>
<dbReference type="Pfam" id="PF11815">
    <property type="entry name" value="DUF3336"/>
    <property type="match status" value="1"/>
</dbReference>
<dbReference type="PROSITE" id="PS51635">
    <property type="entry name" value="PNPLA"/>
    <property type="match status" value="1"/>
</dbReference>
<dbReference type="Proteomes" id="UP000765845">
    <property type="component" value="Unassembled WGS sequence"/>
</dbReference>
<feature type="domain" description="PNPLA" evidence="6">
    <location>
        <begin position="134"/>
        <end position="322"/>
    </location>
</feature>
<keyword evidence="3 4" id="KW-0443">Lipid metabolism</keyword>
<comment type="caution">
    <text evidence="4">Lacks conserved residue(s) required for the propagation of feature annotation.</text>
</comment>
<evidence type="ECO:0000259" key="6">
    <source>
        <dbReference type="PROSITE" id="PS51635"/>
    </source>
</evidence>
<dbReference type="InterPro" id="IPR050301">
    <property type="entry name" value="NTE"/>
</dbReference>
<keyword evidence="2 4" id="KW-0442">Lipid degradation</keyword>
<protein>
    <submittedName>
        <fullName evidence="7">DUF3336 domain-containing protein</fullName>
    </submittedName>
</protein>
<keyword evidence="1 4" id="KW-0378">Hydrolase</keyword>
<dbReference type="CDD" id="cd07206">
    <property type="entry name" value="Pat_TGL3-4-5_SDP1"/>
    <property type="match status" value="1"/>
</dbReference>
<dbReference type="SUPFAM" id="SSF52151">
    <property type="entry name" value="FabD/lysophospholipase-like"/>
    <property type="match status" value="1"/>
</dbReference>
<evidence type="ECO:0000313" key="7">
    <source>
        <dbReference type="EMBL" id="NKI16119.1"/>
    </source>
</evidence>
<evidence type="ECO:0000256" key="3">
    <source>
        <dbReference type="ARBA" id="ARBA00023098"/>
    </source>
</evidence>
<feature type="active site" description="Proton acceptor" evidence="4">
    <location>
        <position position="309"/>
    </location>
</feature>
<organism evidence="7 8">
    <name type="scientific">Spongiibacter thalassae</name>
    <dbReference type="NCBI Taxonomy" id="2721624"/>
    <lineage>
        <taxon>Bacteria</taxon>
        <taxon>Pseudomonadati</taxon>
        <taxon>Pseudomonadota</taxon>
        <taxon>Gammaproteobacteria</taxon>
        <taxon>Cellvibrionales</taxon>
        <taxon>Spongiibacteraceae</taxon>
        <taxon>Spongiibacter</taxon>
    </lineage>
</organism>
<keyword evidence="8" id="KW-1185">Reference proteome</keyword>
<dbReference type="InterPro" id="IPR016035">
    <property type="entry name" value="Acyl_Trfase/lysoPLipase"/>
</dbReference>
<feature type="region of interest" description="Disordered" evidence="5">
    <location>
        <begin position="461"/>
        <end position="484"/>
    </location>
</feature>
<dbReference type="PANTHER" id="PTHR14226:SF10">
    <property type="entry name" value="TRIACYLGLYCEROL LIPASE 4-RELATED"/>
    <property type="match status" value="1"/>
</dbReference>
<evidence type="ECO:0000256" key="5">
    <source>
        <dbReference type="SAM" id="MobiDB-lite"/>
    </source>
</evidence>
<proteinExistence type="predicted"/>
<accession>A0ABX1GCX1</accession>
<reference evidence="7 8" key="1">
    <citation type="submission" date="2020-04" db="EMBL/GenBank/DDBJ databases">
        <authorList>
            <person name="Yoon J."/>
        </authorList>
    </citation>
    <scope>NUCLEOTIDE SEQUENCE [LARGE SCALE GENOMIC DNA]</scope>
    <source>
        <strain evidence="7 8">KMU-166</strain>
    </source>
</reference>
<name>A0ABX1GCX1_9GAMM</name>
<comment type="caution">
    <text evidence="7">The sequence shown here is derived from an EMBL/GenBank/DDBJ whole genome shotgun (WGS) entry which is preliminary data.</text>
</comment>
<dbReference type="EMBL" id="JAAWWK010000001">
    <property type="protein sequence ID" value="NKI16119.1"/>
    <property type="molecule type" value="Genomic_DNA"/>
</dbReference>
<feature type="short sequence motif" description="GXSXG" evidence="4">
    <location>
        <begin position="165"/>
        <end position="169"/>
    </location>
</feature>
<feature type="active site" description="Nucleophile" evidence="4">
    <location>
        <position position="167"/>
    </location>
</feature>
<sequence length="484" mass="53876">MAQAKSYAQWCEAAMIRDQKTGMEAWKRAESSRLYDYRSIRNRLTKLRDKRTSGDSKGLLFVLNEGIHGNMAGMGNDLLYQRAAFGTKALIEEYVTEIGDALEYLASDEANAISEAEKLDFFQRASHCFGRSALMLSGSGTLFYFHLGVVKSLWEQNLLPRIICGSSGGALIGSLVGTHSHTELEGIFDPEYIRFEVEKENGILGNIGLLRRKPISVDGVKELYHRLIPEMTFQEAQQATGFDLNVSVAPVETHQSSRLLNSIASPNVMVRDAVMASCAFPGFFPAVGLRAKDEYGNIRPYLEDRRWMDGSISDDMPIRRITRLYGVNHFIVSQTNPAALPFINREKDPVGLAVLKKAMKNTTREWLVAGNKLISHPAASQSPLHVAATMLGRVLSQTYTGDINIFPPSMLHNPMSLLSGRSSEEALALIHAGERASWPHIERIRIQTHISRVLDNILRQRDALAPQRRPHTSTPPSARPPAHD</sequence>
<evidence type="ECO:0000313" key="8">
    <source>
        <dbReference type="Proteomes" id="UP000765845"/>
    </source>
</evidence>
<dbReference type="Pfam" id="PF01734">
    <property type="entry name" value="Patatin"/>
    <property type="match status" value="1"/>
</dbReference>
<dbReference type="Gene3D" id="3.40.1090.10">
    <property type="entry name" value="Cytosolic phospholipase A2 catalytic domain"/>
    <property type="match status" value="2"/>
</dbReference>
<gene>
    <name evidence="7" type="ORF">HCU74_01680</name>
</gene>
<dbReference type="InterPro" id="IPR002641">
    <property type="entry name" value="PNPLA_dom"/>
</dbReference>
<evidence type="ECO:0000256" key="1">
    <source>
        <dbReference type="ARBA" id="ARBA00022801"/>
    </source>
</evidence>
<evidence type="ECO:0000256" key="2">
    <source>
        <dbReference type="ARBA" id="ARBA00022963"/>
    </source>
</evidence>
<evidence type="ECO:0000256" key="4">
    <source>
        <dbReference type="PROSITE-ProRule" id="PRU01161"/>
    </source>
</evidence>
<dbReference type="PANTHER" id="PTHR14226">
    <property type="entry name" value="NEUROPATHY TARGET ESTERASE/SWISS CHEESE D.MELANOGASTER"/>
    <property type="match status" value="1"/>
</dbReference>